<keyword evidence="1" id="KW-0812">Transmembrane</keyword>
<reference evidence="2 3" key="1">
    <citation type="journal article" date="2021" name="Elife">
        <title>Chloroplast acquisition without the gene transfer in kleptoplastic sea slugs, Plakobranchus ocellatus.</title>
        <authorList>
            <person name="Maeda T."/>
            <person name="Takahashi S."/>
            <person name="Yoshida T."/>
            <person name="Shimamura S."/>
            <person name="Takaki Y."/>
            <person name="Nagai Y."/>
            <person name="Toyoda A."/>
            <person name="Suzuki Y."/>
            <person name="Arimoto A."/>
            <person name="Ishii H."/>
            <person name="Satoh N."/>
            <person name="Nishiyama T."/>
            <person name="Hasebe M."/>
            <person name="Maruyama T."/>
            <person name="Minagawa J."/>
            <person name="Obokata J."/>
            <person name="Shigenobu S."/>
        </authorList>
    </citation>
    <scope>NUCLEOTIDE SEQUENCE [LARGE SCALE GENOMIC DNA]</scope>
</reference>
<evidence type="ECO:0000256" key="1">
    <source>
        <dbReference type="SAM" id="Phobius"/>
    </source>
</evidence>
<dbReference type="Proteomes" id="UP000735302">
    <property type="component" value="Unassembled WGS sequence"/>
</dbReference>
<organism evidence="2 3">
    <name type="scientific">Plakobranchus ocellatus</name>
    <dbReference type="NCBI Taxonomy" id="259542"/>
    <lineage>
        <taxon>Eukaryota</taxon>
        <taxon>Metazoa</taxon>
        <taxon>Spiralia</taxon>
        <taxon>Lophotrochozoa</taxon>
        <taxon>Mollusca</taxon>
        <taxon>Gastropoda</taxon>
        <taxon>Heterobranchia</taxon>
        <taxon>Euthyneura</taxon>
        <taxon>Panpulmonata</taxon>
        <taxon>Sacoglossa</taxon>
        <taxon>Placobranchoidea</taxon>
        <taxon>Plakobranchidae</taxon>
        <taxon>Plakobranchus</taxon>
    </lineage>
</organism>
<feature type="transmembrane region" description="Helical" evidence="1">
    <location>
        <begin position="21"/>
        <end position="38"/>
    </location>
</feature>
<keyword evidence="3" id="KW-1185">Reference proteome</keyword>
<dbReference type="EMBL" id="BLXT01000744">
    <property type="protein sequence ID" value="GFN79878.1"/>
    <property type="molecule type" value="Genomic_DNA"/>
</dbReference>
<keyword evidence="1" id="KW-1133">Transmembrane helix</keyword>
<dbReference type="AlphaFoldDB" id="A0AAV3YC96"/>
<comment type="caution">
    <text evidence="2">The sequence shown here is derived from an EMBL/GenBank/DDBJ whole genome shotgun (WGS) entry which is preliminary data.</text>
</comment>
<accession>A0AAV3YC96</accession>
<evidence type="ECO:0000313" key="3">
    <source>
        <dbReference type="Proteomes" id="UP000735302"/>
    </source>
</evidence>
<keyword evidence="1" id="KW-0472">Membrane</keyword>
<proteinExistence type="predicted"/>
<name>A0AAV3YC96_9GAST</name>
<sequence length="113" mass="12973">MYDRRFSVLRGKTLKPGQLRVIGNLLSTTIIIIIFPLLSRLQKLSLQFLLPTAGSEQLMRQQGKRKHLRRGLVDRSDIVIFSVSKHFQRCKKGGVFAPFPVRLSQGTKVRKKK</sequence>
<protein>
    <submittedName>
        <fullName evidence="2">Uncharacterized protein</fullName>
    </submittedName>
</protein>
<evidence type="ECO:0000313" key="2">
    <source>
        <dbReference type="EMBL" id="GFN79878.1"/>
    </source>
</evidence>
<gene>
    <name evidence="2" type="ORF">PoB_000638400</name>
</gene>